<dbReference type="EMBL" id="CP002696">
    <property type="protein sequence ID" value="AEE16738.1"/>
    <property type="molecule type" value="Genomic_DNA"/>
</dbReference>
<name>F4LM59_TREBD</name>
<evidence type="ECO:0000313" key="3">
    <source>
        <dbReference type="Proteomes" id="UP000006546"/>
    </source>
</evidence>
<feature type="transmembrane region" description="Helical" evidence="1">
    <location>
        <begin position="6"/>
        <end position="23"/>
    </location>
</feature>
<dbReference type="HOGENOM" id="CLU_154627_0_0_12"/>
<keyword evidence="1" id="KW-1133">Transmembrane helix</keyword>
<keyword evidence="1" id="KW-0812">Transmembrane</keyword>
<dbReference type="eggNOG" id="ENOG50344DK">
    <property type="taxonomic scope" value="Bacteria"/>
</dbReference>
<reference evidence="3" key="1">
    <citation type="submission" date="2011-04" db="EMBL/GenBank/DDBJ databases">
        <title>The complete genome of Treponema brennaborense DSM 12168.</title>
        <authorList>
            <person name="Lucas S."/>
            <person name="Han J."/>
            <person name="Lapidus A."/>
            <person name="Bruce D."/>
            <person name="Goodwin L."/>
            <person name="Pitluck S."/>
            <person name="Peters L."/>
            <person name="Kyrpides N."/>
            <person name="Mavromatis K."/>
            <person name="Ivanova N."/>
            <person name="Mikhailova N."/>
            <person name="Pagani I."/>
            <person name="Teshima H."/>
            <person name="Detter J.C."/>
            <person name="Tapia R."/>
            <person name="Han C."/>
            <person name="Land M."/>
            <person name="Hauser L."/>
            <person name="Markowitz V."/>
            <person name="Cheng J.-F."/>
            <person name="Hugenholtz P."/>
            <person name="Woyke T."/>
            <person name="Wu D."/>
            <person name="Gronow S."/>
            <person name="Wellnitz S."/>
            <person name="Brambilla E."/>
            <person name="Klenk H.-P."/>
            <person name="Eisen J.A."/>
        </authorList>
    </citation>
    <scope>NUCLEOTIDE SEQUENCE [LARGE SCALE GENOMIC DNA]</scope>
    <source>
        <strain evidence="3">DSM 12168 / CIP 105900 / DD5/3</strain>
    </source>
</reference>
<keyword evidence="1" id="KW-0472">Membrane</keyword>
<dbReference type="OrthoDB" id="360935at2"/>
<dbReference type="STRING" id="906968.Trebr_1311"/>
<organism evidence="2 3">
    <name type="scientific">Treponema brennaborense (strain DSM 12168 / CIP 105900 / DD5/3)</name>
    <dbReference type="NCBI Taxonomy" id="906968"/>
    <lineage>
        <taxon>Bacteria</taxon>
        <taxon>Pseudomonadati</taxon>
        <taxon>Spirochaetota</taxon>
        <taxon>Spirochaetia</taxon>
        <taxon>Spirochaetales</taxon>
        <taxon>Treponemataceae</taxon>
        <taxon>Treponema</taxon>
    </lineage>
</organism>
<dbReference type="Proteomes" id="UP000006546">
    <property type="component" value="Chromosome"/>
</dbReference>
<evidence type="ECO:0000256" key="1">
    <source>
        <dbReference type="SAM" id="Phobius"/>
    </source>
</evidence>
<gene>
    <name evidence="2" type="ordered locus">Trebr_1311</name>
</gene>
<accession>F4LM59</accession>
<protein>
    <submittedName>
        <fullName evidence="2">Uncharacterized protein</fullName>
    </submittedName>
</protein>
<sequence>MLQFYFLSVLLNMVTGLLLVFTADSTEQQDTPPLQDGTARTLTTFLDGKNFRLVLGVLTVLVGLMKLLSVVQNDVPVVGDLIPAAAGLLGGFCILLEYYMATATVEIVPAKFVETVFIKGRKFIGIFCIAAGLVHFIFPKVLFL</sequence>
<dbReference type="KEGG" id="tbe:Trebr_1311"/>
<feature type="transmembrane region" description="Helical" evidence="1">
    <location>
        <begin position="81"/>
        <end position="102"/>
    </location>
</feature>
<evidence type="ECO:0000313" key="2">
    <source>
        <dbReference type="EMBL" id="AEE16738.1"/>
    </source>
</evidence>
<proteinExistence type="predicted"/>
<dbReference type="AlphaFoldDB" id="F4LM59"/>
<feature type="transmembrane region" description="Helical" evidence="1">
    <location>
        <begin position="50"/>
        <end position="69"/>
    </location>
</feature>
<feature type="transmembrane region" description="Helical" evidence="1">
    <location>
        <begin position="123"/>
        <end position="143"/>
    </location>
</feature>
<dbReference type="RefSeq" id="WP_013758445.1">
    <property type="nucleotide sequence ID" value="NC_015500.1"/>
</dbReference>
<keyword evidence="3" id="KW-1185">Reference proteome</keyword>